<gene>
    <name evidence="3" type="ORF">QWZ14_01895</name>
</gene>
<name>A0ABT8A0R5_9PROT</name>
<feature type="transmembrane region" description="Helical" evidence="2">
    <location>
        <begin position="96"/>
        <end position="120"/>
    </location>
</feature>
<dbReference type="Pfam" id="PF01554">
    <property type="entry name" value="MatE"/>
    <property type="match status" value="2"/>
</dbReference>
<dbReference type="NCBIfam" id="TIGR00797">
    <property type="entry name" value="matE"/>
    <property type="match status" value="1"/>
</dbReference>
<feature type="transmembrane region" description="Helical" evidence="2">
    <location>
        <begin position="162"/>
        <end position="188"/>
    </location>
</feature>
<protein>
    <submittedName>
        <fullName evidence="3">MATE family efflux transporter</fullName>
    </submittedName>
</protein>
<dbReference type="RefSeq" id="WP_290314863.1">
    <property type="nucleotide sequence ID" value="NZ_JAUFPN010000015.1"/>
</dbReference>
<evidence type="ECO:0000313" key="4">
    <source>
        <dbReference type="Proteomes" id="UP001529369"/>
    </source>
</evidence>
<keyword evidence="4" id="KW-1185">Reference proteome</keyword>
<dbReference type="Proteomes" id="UP001529369">
    <property type="component" value="Unassembled WGS sequence"/>
</dbReference>
<comment type="caution">
    <text evidence="3">The sequence shown here is derived from an EMBL/GenBank/DDBJ whole genome shotgun (WGS) entry which is preliminary data.</text>
</comment>
<feature type="transmembrane region" description="Helical" evidence="2">
    <location>
        <begin position="21"/>
        <end position="45"/>
    </location>
</feature>
<feature type="transmembrane region" description="Helical" evidence="2">
    <location>
        <begin position="132"/>
        <end position="150"/>
    </location>
</feature>
<keyword evidence="1" id="KW-0813">Transport</keyword>
<evidence type="ECO:0000313" key="3">
    <source>
        <dbReference type="EMBL" id="MDN3563129.1"/>
    </source>
</evidence>
<feature type="transmembrane region" description="Helical" evidence="2">
    <location>
        <begin position="194"/>
        <end position="218"/>
    </location>
</feature>
<proteinExistence type="predicted"/>
<keyword evidence="2" id="KW-1133">Transmembrane helix</keyword>
<accession>A0ABT8A0R5</accession>
<dbReference type="InterPro" id="IPR002528">
    <property type="entry name" value="MATE_fam"/>
</dbReference>
<evidence type="ECO:0000256" key="2">
    <source>
        <dbReference type="SAM" id="Phobius"/>
    </source>
</evidence>
<keyword evidence="2" id="KW-0812">Transmembrane</keyword>
<dbReference type="PANTHER" id="PTHR43298:SF2">
    <property type="entry name" value="FMN_FAD EXPORTER YEEO-RELATED"/>
    <property type="match status" value="1"/>
</dbReference>
<dbReference type="PANTHER" id="PTHR43298">
    <property type="entry name" value="MULTIDRUG RESISTANCE PROTEIN NORM-RELATED"/>
    <property type="match status" value="1"/>
</dbReference>
<dbReference type="EMBL" id="JAUFPN010000015">
    <property type="protein sequence ID" value="MDN3563129.1"/>
    <property type="molecule type" value="Genomic_DNA"/>
</dbReference>
<reference evidence="4" key="1">
    <citation type="journal article" date="2019" name="Int. J. Syst. Evol. Microbiol.">
        <title>The Global Catalogue of Microorganisms (GCM) 10K type strain sequencing project: providing services to taxonomists for standard genome sequencing and annotation.</title>
        <authorList>
            <consortium name="The Broad Institute Genomics Platform"/>
            <consortium name="The Broad Institute Genome Sequencing Center for Infectious Disease"/>
            <person name="Wu L."/>
            <person name="Ma J."/>
        </authorList>
    </citation>
    <scope>NUCLEOTIDE SEQUENCE [LARGE SCALE GENOMIC DNA]</scope>
    <source>
        <strain evidence="4">CECT 7131</strain>
    </source>
</reference>
<organism evidence="3 4">
    <name type="scientific">Paeniroseomonas aquatica</name>
    <dbReference type="NCBI Taxonomy" id="373043"/>
    <lineage>
        <taxon>Bacteria</taxon>
        <taxon>Pseudomonadati</taxon>
        <taxon>Pseudomonadota</taxon>
        <taxon>Alphaproteobacteria</taxon>
        <taxon>Acetobacterales</taxon>
        <taxon>Acetobacteraceae</taxon>
        <taxon>Paeniroseomonas</taxon>
    </lineage>
</organism>
<dbReference type="InterPro" id="IPR050222">
    <property type="entry name" value="MATE_MdtK"/>
</dbReference>
<keyword evidence="2" id="KW-0472">Membrane</keyword>
<feature type="transmembrane region" description="Helical" evidence="2">
    <location>
        <begin position="393"/>
        <end position="414"/>
    </location>
</feature>
<evidence type="ECO:0000256" key="1">
    <source>
        <dbReference type="ARBA" id="ARBA00022448"/>
    </source>
</evidence>
<sequence length="465" mass="46972">MPSISKEWVAEARTLAGISASVTITMLAQLAISAVEILIVARLGIHELAGVALALSIDLLVFLATLGVVTAVTPLAAAARGRGDFERLRRYGQGGLLVGLAVSVPGVLVLLGCRSILVAAMGPGIEADSASAYLAGAAGGLPAWVLYVAVRSLAVATGQVRVTTAVMLAVIPIHAALAPWLVFGGFFLPPLGALGAGLAYAATGHAALMLLAIAIRLCPAGALGASLRSPFVFDRTCCREIVQLGVPFACRIVLREGLLPAAAFVLVPFGAAAVAAHVVATRIVDLCGVFTFGFSDAANARVGHAVGSGNPAHAARSAWVAVQLSTVVGLGAAAMLVLAPTAIVRAVLGDLDPADIEAAAALLPIAACLLVLESVQSAAGGALSGLRDAKGPLLIAILGGWGFGLPLGLVLAWLGPDPAAGIWCGLVGGACLTVGLYLHRLRSRLGDCVRTQHAAARPRHEQVVQ</sequence>
<feature type="transmembrane region" description="Helical" evidence="2">
    <location>
        <begin position="420"/>
        <end position="438"/>
    </location>
</feature>
<feature type="transmembrane region" description="Helical" evidence="2">
    <location>
        <begin position="326"/>
        <end position="348"/>
    </location>
</feature>
<feature type="transmembrane region" description="Helical" evidence="2">
    <location>
        <begin position="51"/>
        <end position="75"/>
    </location>
</feature>